<dbReference type="Proteomes" id="UP000199600">
    <property type="component" value="Unassembled WGS sequence"/>
</dbReference>
<dbReference type="GO" id="GO:0046872">
    <property type="term" value="F:metal ion binding"/>
    <property type="evidence" value="ECO:0007669"/>
    <property type="project" value="UniProtKB-KW"/>
</dbReference>
<dbReference type="PROSITE" id="PS50846">
    <property type="entry name" value="HMA_2"/>
    <property type="match status" value="1"/>
</dbReference>
<dbReference type="CDD" id="cd00371">
    <property type="entry name" value="HMA"/>
    <property type="match status" value="1"/>
</dbReference>
<feature type="domain" description="HMA" evidence="2">
    <location>
        <begin position="2"/>
        <end position="67"/>
    </location>
</feature>
<gene>
    <name evidence="3" type="ORF">PROAA_360036</name>
</gene>
<sequence length="68" mass="7448">METAIFRISGMKNEECVRAVANAIQDLPSIGQIVVSLEKGEAHVEHGRFVSPDDILQAIVDTGYEADY</sequence>
<dbReference type="Gene3D" id="3.30.70.100">
    <property type="match status" value="1"/>
</dbReference>
<dbReference type="InterPro" id="IPR036163">
    <property type="entry name" value="HMA_dom_sf"/>
</dbReference>
<name>A0A1A8XYC5_9RHOO</name>
<evidence type="ECO:0000313" key="3">
    <source>
        <dbReference type="EMBL" id="SBT09969.1"/>
    </source>
</evidence>
<dbReference type="EMBL" id="FLQY01000290">
    <property type="protein sequence ID" value="SBT09969.1"/>
    <property type="molecule type" value="Genomic_DNA"/>
</dbReference>
<dbReference type="AlphaFoldDB" id="A0A1A8XYC5"/>
<dbReference type="SUPFAM" id="SSF55008">
    <property type="entry name" value="HMA, heavy metal-associated domain"/>
    <property type="match status" value="1"/>
</dbReference>
<reference evidence="3 4" key="1">
    <citation type="submission" date="2016-06" db="EMBL/GenBank/DDBJ databases">
        <authorList>
            <person name="Kjaerup R.B."/>
            <person name="Dalgaard T.S."/>
            <person name="Juul-Madsen H.R."/>
        </authorList>
    </citation>
    <scope>NUCLEOTIDE SEQUENCE [LARGE SCALE GENOMIC DNA]</scope>
    <source>
        <strain evidence="3">2</strain>
    </source>
</reference>
<keyword evidence="1" id="KW-0479">Metal-binding</keyword>
<dbReference type="Pfam" id="PF00403">
    <property type="entry name" value="HMA"/>
    <property type="match status" value="1"/>
</dbReference>
<dbReference type="InterPro" id="IPR006121">
    <property type="entry name" value="HMA_dom"/>
</dbReference>
<evidence type="ECO:0000256" key="1">
    <source>
        <dbReference type="ARBA" id="ARBA00022723"/>
    </source>
</evidence>
<keyword evidence="4" id="KW-1185">Reference proteome</keyword>
<organism evidence="3 4">
    <name type="scientific">Candidatus Propionivibrio aalborgensis</name>
    <dbReference type="NCBI Taxonomy" id="1860101"/>
    <lineage>
        <taxon>Bacteria</taxon>
        <taxon>Pseudomonadati</taxon>
        <taxon>Pseudomonadota</taxon>
        <taxon>Betaproteobacteria</taxon>
        <taxon>Rhodocyclales</taxon>
        <taxon>Rhodocyclaceae</taxon>
        <taxon>Propionivibrio</taxon>
    </lineage>
</organism>
<evidence type="ECO:0000259" key="2">
    <source>
        <dbReference type="PROSITE" id="PS50846"/>
    </source>
</evidence>
<proteinExistence type="predicted"/>
<accession>A0A1A8XYC5</accession>
<evidence type="ECO:0000313" key="4">
    <source>
        <dbReference type="Proteomes" id="UP000199600"/>
    </source>
</evidence>
<protein>
    <submittedName>
        <fullName evidence="3">ATPase P</fullName>
    </submittedName>
</protein>
<dbReference type="FunFam" id="3.30.70.100:FF:000001">
    <property type="entry name" value="ATPase copper transporting beta"/>
    <property type="match status" value="1"/>
</dbReference>